<dbReference type="AlphaFoldDB" id="A0A0C3BBZ2"/>
<reference evidence="2 3" key="1">
    <citation type="submission" date="2014-04" db="EMBL/GenBank/DDBJ databases">
        <authorList>
            <consortium name="DOE Joint Genome Institute"/>
            <person name="Kuo A."/>
            <person name="Tarkka M."/>
            <person name="Buscot F."/>
            <person name="Kohler A."/>
            <person name="Nagy L.G."/>
            <person name="Floudas D."/>
            <person name="Copeland A."/>
            <person name="Barry K.W."/>
            <person name="Cichocki N."/>
            <person name="Veneault-Fourrey C."/>
            <person name="LaButti K."/>
            <person name="Lindquist E.A."/>
            <person name="Lipzen A."/>
            <person name="Lundell T."/>
            <person name="Morin E."/>
            <person name="Murat C."/>
            <person name="Sun H."/>
            <person name="Tunlid A."/>
            <person name="Henrissat B."/>
            <person name="Grigoriev I.V."/>
            <person name="Hibbett D.S."/>
            <person name="Martin F."/>
            <person name="Nordberg H.P."/>
            <person name="Cantor M.N."/>
            <person name="Hua S.X."/>
        </authorList>
    </citation>
    <scope>NUCLEOTIDE SEQUENCE [LARGE SCALE GENOMIC DNA]</scope>
    <source>
        <strain evidence="2 3">F 1598</strain>
    </source>
</reference>
<protein>
    <submittedName>
        <fullName evidence="2">Uncharacterized protein</fullName>
    </submittedName>
</protein>
<keyword evidence="3" id="KW-1185">Reference proteome</keyword>
<feature type="region of interest" description="Disordered" evidence="1">
    <location>
        <begin position="230"/>
        <end position="268"/>
    </location>
</feature>
<dbReference type="InterPro" id="IPR052374">
    <property type="entry name" value="SERAC1"/>
</dbReference>
<dbReference type="PANTHER" id="PTHR48182">
    <property type="entry name" value="PROTEIN SERAC1"/>
    <property type="match status" value="1"/>
</dbReference>
<accession>A0A0C3BBZ2</accession>
<dbReference type="OrthoDB" id="5086500at2759"/>
<feature type="non-terminal residue" evidence="2">
    <location>
        <position position="1"/>
    </location>
</feature>
<dbReference type="PANTHER" id="PTHR48182:SF3">
    <property type="entry name" value="DUF676 DOMAIN-CONTAINING PROTEIN"/>
    <property type="match status" value="1"/>
</dbReference>
<name>A0A0C3BBZ2_PILCF</name>
<evidence type="ECO:0000256" key="1">
    <source>
        <dbReference type="SAM" id="MobiDB-lite"/>
    </source>
</evidence>
<gene>
    <name evidence="2" type="ORF">PILCRDRAFT_79711</name>
</gene>
<dbReference type="STRING" id="765440.A0A0C3BBZ2"/>
<evidence type="ECO:0000313" key="2">
    <source>
        <dbReference type="EMBL" id="KIM74852.1"/>
    </source>
</evidence>
<dbReference type="Proteomes" id="UP000054166">
    <property type="component" value="Unassembled WGS sequence"/>
</dbReference>
<reference evidence="3" key="2">
    <citation type="submission" date="2015-01" db="EMBL/GenBank/DDBJ databases">
        <title>Evolutionary Origins and Diversification of the Mycorrhizal Mutualists.</title>
        <authorList>
            <consortium name="DOE Joint Genome Institute"/>
            <consortium name="Mycorrhizal Genomics Consortium"/>
            <person name="Kohler A."/>
            <person name="Kuo A."/>
            <person name="Nagy L.G."/>
            <person name="Floudas D."/>
            <person name="Copeland A."/>
            <person name="Barry K.W."/>
            <person name="Cichocki N."/>
            <person name="Veneault-Fourrey C."/>
            <person name="LaButti K."/>
            <person name="Lindquist E.A."/>
            <person name="Lipzen A."/>
            <person name="Lundell T."/>
            <person name="Morin E."/>
            <person name="Murat C."/>
            <person name="Riley R."/>
            <person name="Ohm R."/>
            <person name="Sun H."/>
            <person name="Tunlid A."/>
            <person name="Henrissat B."/>
            <person name="Grigoriev I.V."/>
            <person name="Hibbett D.S."/>
            <person name="Martin F."/>
        </authorList>
    </citation>
    <scope>NUCLEOTIDE SEQUENCE [LARGE SCALE GENOMIC DNA]</scope>
    <source>
        <strain evidence="3">F 1598</strain>
    </source>
</reference>
<dbReference type="EMBL" id="KN833055">
    <property type="protein sequence ID" value="KIM74852.1"/>
    <property type="molecule type" value="Genomic_DNA"/>
</dbReference>
<dbReference type="HOGENOM" id="CLU_981962_0_0_1"/>
<organism evidence="2 3">
    <name type="scientific">Piloderma croceum (strain F 1598)</name>
    <dbReference type="NCBI Taxonomy" id="765440"/>
    <lineage>
        <taxon>Eukaryota</taxon>
        <taxon>Fungi</taxon>
        <taxon>Dikarya</taxon>
        <taxon>Basidiomycota</taxon>
        <taxon>Agaricomycotina</taxon>
        <taxon>Agaricomycetes</taxon>
        <taxon>Agaricomycetidae</taxon>
        <taxon>Atheliales</taxon>
        <taxon>Atheliaceae</taxon>
        <taxon>Piloderma</taxon>
    </lineage>
</organism>
<sequence length="284" mass="31803">AIPEITWKEKTSGVNWLKDKAMLPSAIPNARIMRFGYDSMWLGHNPVRTNIRVIANNLQKELDWERQTLTLHTSGLVDSTVGIIFLGTPHSGTVSFTSRGVSTEHFLIAIAMHLELRCEPKVLSELESEYGTLLEVSEDFLDLCRSPRGVRLQVINFFEQRASKVGKQIGRDDLQEFVVDQVSATLGSYPSYGLPLDHYSLNKFASPDDGNFKTVQTEIAKLYIHALDRGTGSNNGGRDQTNDSFVQPSSNSFDRGDQHKYVGNADNNRNISYGKRGAWESYLS</sequence>
<dbReference type="InParanoid" id="A0A0C3BBZ2"/>
<evidence type="ECO:0000313" key="3">
    <source>
        <dbReference type="Proteomes" id="UP000054166"/>
    </source>
</evidence>
<proteinExistence type="predicted"/>
<feature type="compositionally biased region" description="Polar residues" evidence="1">
    <location>
        <begin position="236"/>
        <end position="253"/>
    </location>
</feature>